<sequence length="255" mass="29696">MTITILSAFCVVSTFTEIRPRSRLLSFRHWSPPARVLAIFLWILCISSLQRWHSLAIATLLVVLLYTLSHLPWKRLGKRLRQMWLFFLGLWALLALTPWPMPLLLPWRLLLCLALGVVLLDTLTFSEWMRVCRWWGLPPLLVDTLALTYRYLFELEAQLAQMRQALFLRGFQLSWRRLRPWGQVIGSFLIRAEERSQQIYLAMRLRGYGQGLQRRPQFSEGAPWSWGLTLIAAVGAGLLATYDTLGEIQLPFWGE</sequence>
<dbReference type="InterPro" id="IPR051611">
    <property type="entry name" value="ECF_transporter_component"/>
</dbReference>
<gene>
    <name evidence="7" type="ordered locus">tlr0413</name>
</gene>
<keyword evidence="3 6" id="KW-0812">Transmembrane</keyword>
<evidence type="ECO:0000313" key="7">
    <source>
        <dbReference type="EMBL" id="BAC07965.1"/>
    </source>
</evidence>
<organism evidence="7 8">
    <name type="scientific">Thermosynechococcus vestitus (strain NIES-2133 / IAM M-273 / BP-1)</name>
    <dbReference type="NCBI Taxonomy" id="197221"/>
    <lineage>
        <taxon>Bacteria</taxon>
        <taxon>Bacillati</taxon>
        <taxon>Cyanobacteriota</taxon>
        <taxon>Cyanophyceae</taxon>
        <taxon>Acaryochloridales</taxon>
        <taxon>Thermosynechococcaceae</taxon>
        <taxon>Thermosynechococcus</taxon>
    </lineage>
</organism>
<dbReference type="EnsemblBacteria" id="BAC07965">
    <property type="protein sequence ID" value="BAC07965"/>
    <property type="gene ID" value="BAC07965"/>
</dbReference>
<dbReference type="STRING" id="197221.gene:10747002"/>
<protein>
    <submittedName>
        <fullName evidence="7">Tlr0413 protein</fullName>
    </submittedName>
</protein>
<dbReference type="GO" id="GO:0005886">
    <property type="term" value="C:plasma membrane"/>
    <property type="evidence" value="ECO:0007669"/>
    <property type="project" value="UniProtKB-ARBA"/>
</dbReference>
<dbReference type="Pfam" id="PF02361">
    <property type="entry name" value="CbiQ"/>
    <property type="match status" value="1"/>
</dbReference>
<evidence type="ECO:0000256" key="3">
    <source>
        <dbReference type="ARBA" id="ARBA00022692"/>
    </source>
</evidence>
<reference evidence="7 8" key="1">
    <citation type="journal article" date="2002" name="DNA Res.">
        <title>Complete genome structure of the thermophilic cyanobacterium Thermosynechococcus elongatus BP-1.</title>
        <authorList>
            <person name="Nakamura Y."/>
            <person name="Kaneko T."/>
            <person name="Sato S."/>
            <person name="Ikeuchi M."/>
            <person name="Katoh H."/>
            <person name="Sasamoto S."/>
            <person name="Watanabe A."/>
            <person name="Iriguchi M."/>
            <person name="Kawashima K."/>
            <person name="Kimura T."/>
            <person name="Kishida Y."/>
            <person name="Kiyokawa C."/>
            <person name="Kohara M."/>
            <person name="Matsumoto M."/>
            <person name="Matsuno A."/>
            <person name="Nakazaki N."/>
            <person name="Shimpo S."/>
            <person name="Sugimoto M."/>
            <person name="Takeuchi C."/>
            <person name="Yamada M."/>
            <person name="Tabata S."/>
        </authorList>
    </citation>
    <scope>NUCLEOTIDE SEQUENCE [LARGE SCALE GENOMIC DNA]</scope>
    <source>
        <strain evidence="8">IAM M-273 / NIES-2133 / BP-1</strain>
    </source>
</reference>
<keyword evidence="8" id="KW-1185">Reference proteome</keyword>
<name>Q8DLR5_THEVB</name>
<proteinExistence type="predicted"/>
<feature type="transmembrane region" description="Helical" evidence="6">
    <location>
        <begin position="80"/>
        <end position="99"/>
    </location>
</feature>
<dbReference type="PANTHER" id="PTHR34857">
    <property type="entry name" value="SLL0384 PROTEIN"/>
    <property type="match status" value="1"/>
</dbReference>
<feature type="transmembrane region" description="Helical" evidence="6">
    <location>
        <begin position="105"/>
        <end position="125"/>
    </location>
</feature>
<keyword evidence="5 6" id="KW-0472">Membrane</keyword>
<evidence type="ECO:0000256" key="4">
    <source>
        <dbReference type="ARBA" id="ARBA00022989"/>
    </source>
</evidence>
<feature type="transmembrane region" description="Helical" evidence="6">
    <location>
        <begin position="224"/>
        <end position="242"/>
    </location>
</feature>
<evidence type="ECO:0000313" key="8">
    <source>
        <dbReference type="Proteomes" id="UP000000440"/>
    </source>
</evidence>
<evidence type="ECO:0000256" key="2">
    <source>
        <dbReference type="ARBA" id="ARBA00022475"/>
    </source>
</evidence>
<dbReference type="CDD" id="cd16914">
    <property type="entry name" value="EcfT"/>
    <property type="match status" value="1"/>
</dbReference>
<feature type="transmembrane region" description="Helical" evidence="6">
    <location>
        <begin position="40"/>
        <end position="68"/>
    </location>
</feature>
<dbReference type="InterPro" id="IPR003339">
    <property type="entry name" value="ABC/ECF_trnsptr_transmembrane"/>
</dbReference>
<keyword evidence="2" id="KW-1003">Cell membrane</keyword>
<accession>Q8DLR5</accession>
<dbReference type="EMBL" id="BA000039">
    <property type="protein sequence ID" value="BAC07965.1"/>
    <property type="molecule type" value="Genomic_DNA"/>
</dbReference>
<evidence type="ECO:0000256" key="6">
    <source>
        <dbReference type="SAM" id="Phobius"/>
    </source>
</evidence>
<dbReference type="KEGG" id="tel:tlr0413"/>
<evidence type="ECO:0000256" key="1">
    <source>
        <dbReference type="ARBA" id="ARBA00004141"/>
    </source>
</evidence>
<dbReference type="AlphaFoldDB" id="Q8DLR5"/>
<comment type="subcellular location">
    <subcellularLocation>
        <location evidence="1">Membrane</location>
        <topology evidence="1">Multi-pass membrane protein</topology>
    </subcellularLocation>
</comment>
<dbReference type="PANTHER" id="PTHR34857:SF2">
    <property type="entry name" value="SLL0384 PROTEIN"/>
    <property type="match status" value="1"/>
</dbReference>
<keyword evidence="4 6" id="KW-1133">Transmembrane helix</keyword>
<dbReference type="Proteomes" id="UP000000440">
    <property type="component" value="Chromosome"/>
</dbReference>
<dbReference type="eggNOG" id="COG0619">
    <property type="taxonomic scope" value="Bacteria"/>
</dbReference>
<evidence type="ECO:0000256" key="5">
    <source>
        <dbReference type="ARBA" id="ARBA00023136"/>
    </source>
</evidence>